<dbReference type="EMBL" id="QXFY01001214">
    <property type="protein sequence ID" value="KAE9324446.1"/>
    <property type="molecule type" value="Genomic_DNA"/>
</dbReference>
<accession>A0A6G0R9P2</accession>
<comment type="caution">
    <text evidence="1">The sequence shown here is derived from an EMBL/GenBank/DDBJ whole genome shotgun (WGS) entry which is preliminary data.</text>
</comment>
<dbReference type="Proteomes" id="UP000486351">
    <property type="component" value="Unassembled WGS sequence"/>
</dbReference>
<evidence type="ECO:0008006" key="3">
    <source>
        <dbReference type="Google" id="ProtNLM"/>
    </source>
</evidence>
<name>A0A6G0R9P2_9STRA</name>
<gene>
    <name evidence="1" type="ORF">PF008_g17116</name>
</gene>
<organism evidence="1 2">
    <name type="scientific">Phytophthora fragariae</name>
    <dbReference type="NCBI Taxonomy" id="53985"/>
    <lineage>
        <taxon>Eukaryota</taxon>
        <taxon>Sar</taxon>
        <taxon>Stramenopiles</taxon>
        <taxon>Oomycota</taxon>
        <taxon>Peronosporomycetes</taxon>
        <taxon>Peronosporales</taxon>
        <taxon>Peronosporaceae</taxon>
        <taxon>Phytophthora</taxon>
    </lineage>
</organism>
<protein>
    <recommendedName>
        <fullName evidence="3">Reverse transcriptase Ty1/copia-type domain-containing protein</fullName>
    </recommendedName>
</protein>
<evidence type="ECO:0000313" key="2">
    <source>
        <dbReference type="Proteomes" id="UP000486351"/>
    </source>
</evidence>
<sequence>MCVYYRHRKAVLVVIGVYVDDLLVTRVQQHAVDTFFGGLTEISIEDLGPASKFLDMRAAYNEDEGYEFDQELAIEEMLRARD</sequence>
<dbReference type="AlphaFoldDB" id="A0A6G0R9P2"/>
<proteinExistence type="predicted"/>
<evidence type="ECO:0000313" key="1">
    <source>
        <dbReference type="EMBL" id="KAE9324446.1"/>
    </source>
</evidence>
<reference evidence="1 2" key="1">
    <citation type="submission" date="2018-09" db="EMBL/GenBank/DDBJ databases">
        <title>Genomic investigation of the strawberry pathogen Phytophthora fragariae indicates pathogenicity is determined by transcriptional variation in three key races.</title>
        <authorList>
            <person name="Adams T.M."/>
            <person name="Armitage A.D."/>
            <person name="Sobczyk M.K."/>
            <person name="Bates H.J."/>
            <person name="Dunwell J.M."/>
            <person name="Nellist C.F."/>
            <person name="Harrison R.J."/>
        </authorList>
    </citation>
    <scope>NUCLEOTIDE SEQUENCE [LARGE SCALE GENOMIC DNA]</scope>
    <source>
        <strain evidence="1 2">NOV-77</strain>
    </source>
</reference>